<dbReference type="Pfam" id="PF04055">
    <property type="entry name" value="Radical_SAM"/>
    <property type="match status" value="1"/>
</dbReference>
<dbReference type="NCBIfam" id="TIGR00510">
    <property type="entry name" value="lipA"/>
    <property type="match status" value="1"/>
</dbReference>
<dbReference type="EMBL" id="LAZR01065019">
    <property type="protein sequence ID" value="KKK56389.1"/>
    <property type="molecule type" value="Genomic_DNA"/>
</dbReference>
<dbReference type="SFLD" id="SFLDS00029">
    <property type="entry name" value="Radical_SAM"/>
    <property type="match status" value="1"/>
</dbReference>
<evidence type="ECO:0000256" key="3">
    <source>
        <dbReference type="ARBA" id="ARBA00022485"/>
    </source>
</evidence>
<protein>
    <recommendedName>
        <fullName evidence="2">lipoyl synthase</fullName>
        <ecNumber evidence="2">2.8.1.8</ecNumber>
    </recommendedName>
</protein>
<keyword evidence="4" id="KW-0963">Cytoplasm</keyword>
<dbReference type="PROSITE" id="PS51918">
    <property type="entry name" value="RADICAL_SAM"/>
    <property type="match status" value="1"/>
</dbReference>
<dbReference type="SFLD" id="SFLDF00271">
    <property type="entry name" value="lipoyl_synthase"/>
    <property type="match status" value="1"/>
</dbReference>
<dbReference type="GO" id="GO:0051539">
    <property type="term" value="F:4 iron, 4 sulfur cluster binding"/>
    <property type="evidence" value="ECO:0007669"/>
    <property type="project" value="UniProtKB-KW"/>
</dbReference>
<dbReference type="HAMAP" id="MF_00206">
    <property type="entry name" value="Lipoyl_synth"/>
    <property type="match status" value="1"/>
</dbReference>
<sequence length="253" mass="28449">HTVCQEAKCPNLWECFSQNTATFLIMGSRCTRNCRFCAVSHGPVSPPDREEPIRVAEAVQQMQLSYVVITSVTRDDLPDGGASFFSTTIHEIRKKIPDILVEVLIPDFQGNETSIQSIVDAQPDILNHNLETVPRLYDSVRPQAGYRRSLEVLKQVHLYDPALPTKSGLMLGLGEKSEEIQETLKDLLDVGCRILTLGQYLQPTAQHLPVSRFIPPEEFDIWRKRALEIGFSKVASGPFIRSSYHAKTLFQAL</sequence>
<comment type="caution">
    <text evidence="12">The sequence shown here is derived from an EMBL/GenBank/DDBJ whole genome shotgun (WGS) entry which is preliminary data.</text>
</comment>
<evidence type="ECO:0000256" key="10">
    <source>
        <dbReference type="ARBA" id="ARBA00047326"/>
    </source>
</evidence>
<organism evidence="12">
    <name type="scientific">marine sediment metagenome</name>
    <dbReference type="NCBI Taxonomy" id="412755"/>
    <lineage>
        <taxon>unclassified sequences</taxon>
        <taxon>metagenomes</taxon>
        <taxon>ecological metagenomes</taxon>
    </lineage>
</organism>
<dbReference type="GO" id="GO:0016992">
    <property type="term" value="F:lipoate synthase activity"/>
    <property type="evidence" value="ECO:0007669"/>
    <property type="project" value="UniProtKB-EC"/>
</dbReference>
<keyword evidence="9" id="KW-0411">Iron-sulfur</keyword>
<keyword evidence="5" id="KW-0808">Transferase</keyword>
<evidence type="ECO:0000256" key="7">
    <source>
        <dbReference type="ARBA" id="ARBA00022723"/>
    </source>
</evidence>
<dbReference type="PANTHER" id="PTHR10949">
    <property type="entry name" value="LIPOYL SYNTHASE"/>
    <property type="match status" value="1"/>
</dbReference>
<evidence type="ECO:0000256" key="4">
    <source>
        <dbReference type="ARBA" id="ARBA00022490"/>
    </source>
</evidence>
<dbReference type="PANTHER" id="PTHR10949:SF0">
    <property type="entry name" value="LIPOYL SYNTHASE, MITOCHONDRIAL"/>
    <property type="match status" value="1"/>
</dbReference>
<dbReference type="NCBIfam" id="NF009544">
    <property type="entry name" value="PRK12928.1"/>
    <property type="match status" value="1"/>
</dbReference>
<comment type="catalytic activity">
    <reaction evidence="10">
        <text>[[Fe-S] cluster scaffold protein carrying a second [4Fe-4S](2+) cluster] + N(6)-octanoyl-L-lysyl-[protein] + 2 oxidized [2Fe-2S]-[ferredoxin] + 2 S-adenosyl-L-methionine + 4 H(+) = [[Fe-S] cluster scaffold protein] + N(6)-[(R)-dihydrolipoyl]-L-lysyl-[protein] + 4 Fe(3+) + 2 hydrogen sulfide + 2 5'-deoxyadenosine + 2 L-methionine + 2 reduced [2Fe-2S]-[ferredoxin]</text>
        <dbReference type="Rhea" id="RHEA:16585"/>
        <dbReference type="Rhea" id="RHEA-COMP:9928"/>
        <dbReference type="Rhea" id="RHEA-COMP:10000"/>
        <dbReference type="Rhea" id="RHEA-COMP:10001"/>
        <dbReference type="Rhea" id="RHEA-COMP:10475"/>
        <dbReference type="Rhea" id="RHEA-COMP:14568"/>
        <dbReference type="Rhea" id="RHEA-COMP:14569"/>
        <dbReference type="ChEBI" id="CHEBI:15378"/>
        <dbReference type="ChEBI" id="CHEBI:17319"/>
        <dbReference type="ChEBI" id="CHEBI:29034"/>
        <dbReference type="ChEBI" id="CHEBI:29919"/>
        <dbReference type="ChEBI" id="CHEBI:33722"/>
        <dbReference type="ChEBI" id="CHEBI:33737"/>
        <dbReference type="ChEBI" id="CHEBI:33738"/>
        <dbReference type="ChEBI" id="CHEBI:57844"/>
        <dbReference type="ChEBI" id="CHEBI:59789"/>
        <dbReference type="ChEBI" id="CHEBI:78809"/>
        <dbReference type="ChEBI" id="CHEBI:83100"/>
        <dbReference type="EC" id="2.8.1.8"/>
    </reaction>
</comment>
<dbReference type="PIRSF" id="PIRSF005963">
    <property type="entry name" value="Lipoyl_synth"/>
    <property type="match status" value="1"/>
</dbReference>
<evidence type="ECO:0000256" key="5">
    <source>
        <dbReference type="ARBA" id="ARBA00022679"/>
    </source>
</evidence>
<dbReference type="AlphaFoldDB" id="A0A0F8YQK6"/>
<dbReference type="InterPro" id="IPR007197">
    <property type="entry name" value="rSAM"/>
</dbReference>
<proteinExistence type="inferred from homology"/>
<dbReference type="CDD" id="cd01335">
    <property type="entry name" value="Radical_SAM"/>
    <property type="match status" value="1"/>
</dbReference>
<evidence type="ECO:0000256" key="9">
    <source>
        <dbReference type="ARBA" id="ARBA00023014"/>
    </source>
</evidence>
<dbReference type="Gene3D" id="3.20.20.70">
    <property type="entry name" value="Aldolase class I"/>
    <property type="match status" value="1"/>
</dbReference>
<dbReference type="InterPro" id="IPR058240">
    <property type="entry name" value="rSAM_sf"/>
</dbReference>
<keyword evidence="6" id="KW-0949">S-adenosyl-L-methionine</keyword>
<keyword evidence="8" id="KW-0408">Iron</keyword>
<dbReference type="SMART" id="SM00729">
    <property type="entry name" value="Elp3"/>
    <property type="match status" value="1"/>
</dbReference>
<dbReference type="FunFam" id="3.20.20.70:FF:000186">
    <property type="entry name" value="Lipoyl synthase"/>
    <property type="match status" value="1"/>
</dbReference>
<reference evidence="12" key="1">
    <citation type="journal article" date="2015" name="Nature">
        <title>Complex archaea that bridge the gap between prokaryotes and eukaryotes.</title>
        <authorList>
            <person name="Spang A."/>
            <person name="Saw J.H."/>
            <person name="Jorgensen S.L."/>
            <person name="Zaremba-Niedzwiedzka K."/>
            <person name="Martijn J."/>
            <person name="Lind A.E."/>
            <person name="van Eijk R."/>
            <person name="Schleper C."/>
            <person name="Guy L."/>
            <person name="Ettema T.J."/>
        </authorList>
    </citation>
    <scope>NUCLEOTIDE SEQUENCE</scope>
</reference>
<evidence type="ECO:0000256" key="8">
    <source>
        <dbReference type="ARBA" id="ARBA00023004"/>
    </source>
</evidence>
<feature type="domain" description="Radical SAM core" evidence="11">
    <location>
        <begin position="16"/>
        <end position="232"/>
    </location>
</feature>
<evidence type="ECO:0000259" key="11">
    <source>
        <dbReference type="PROSITE" id="PS51918"/>
    </source>
</evidence>
<evidence type="ECO:0000256" key="1">
    <source>
        <dbReference type="ARBA" id="ARBA00001966"/>
    </source>
</evidence>
<dbReference type="EC" id="2.8.1.8" evidence="2"/>
<feature type="non-terminal residue" evidence="12">
    <location>
        <position position="1"/>
    </location>
</feature>
<evidence type="ECO:0000256" key="6">
    <source>
        <dbReference type="ARBA" id="ARBA00022691"/>
    </source>
</evidence>
<dbReference type="GO" id="GO:0046872">
    <property type="term" value="F:metal ion binding"/>
    <property type="evidence" value="ECO:0007669"/>
    <property type="project" value="UniProtKB-KW"/>
</dbReference>
<keyword evidence="7" id="KW-0479">Metal-binding</keyword>
<dbReference type="InterPro" id="IPR006638">
    <property type="entry name" value="Elp3/MiaA/NifB-like_rSAM"/>
</dbReference>
<comment type="cofactor">
    <cofactor evidence="1">
        <name>[4Fe-4S] cluster</name>
        <dbReference type="ChEBI" id="CHEBI:49883"/>
    </cofactor>
</comment>
<dbReference type="InterPro" id="IPR013785">
    <property type="entry name" value="Aldolase_TIM"/>
</dbReference>
<evidence type="ECO:0000313" key="12">
    <source>
        <dbReference type="EMBL" id="KKK56389.1"/>
    </source>
</evidence>
<keyword evidence="3" id="KW-0004">4Fe-4S</keyword>
<accession>A0A0F8YQK6</accession>
<dbReference type="InterPro" id="IPR003698">
    <property type="entry name" value="Lipoyl_synth"/>
</dbReference>
<dbReference type="SUPFAM" id="SSF102114">
    <property type="entry name" value="Radical SAM enzymes"/>
    <property type="match status" value="1"/>
</dbReference>
<dbReference type="SFLD" id="SFLDG01058">
    <property type="entry name" value="lipoyl_synthase_like"/>
    <property type="match status" value="1"/>
</dbReference>
<name>A0A0F8YQK6_9ZZZZ</name>
<dbReference type="NCBIfam" id="NF004019">
    <property type="entry name" value="PRK05481.1"/>
    <property type="match status" value="1"/>
</dbReference>
<evidence type="ECO:0000256" key="2">
    <source>
        <dbReference type="ARBA" id="ARBA00012237"/>
    </source>
</evidence>
<gene>
    <name evidence="12" type="ORF">LCGC14_3065030</name>
</gene>